<protein>
    <submittedName>
        <fullName evidence="2">Uncharacterized protein</fullName>
    </submittedName>
</protein>
<gene>
    <name evidence="2" type="ordered locus">CENSYa_1637</name>
</gene>
<keyword evidence="3" id="KW-1185">Reference proteome</keyword>
<reference evidence="2 3" key="1">
    <citation type="journal article" date="2006" name="Proc. Natl. Acad. Sci. U.S.A.">
        <title>Genomic analysis of the uncultivated marine crenarchaeote Cenarchaeum symbiosum.</title>
        <authorList>
            <person name="Hallam S.J."/>
            <person name="Konstantinidis K.T."/>
            <person name="Putnam N."/>
            <person name="Schleper C."/>
            <person name="Watanabe Y."/>
            <person name="Sugahara J."/>
            <person name="Preston C."/>
            <person name="de la Torre J."/>
            <person name="Richardson P.M."/>
            <person name="DeLong E.F."/>
        </authorList>
    </citation>
    <scope>NUCLEOTIDE SEQUENCE [LARGE SCALE GENOMIC DNA]</scope>
    <source>
        <strain evidence="3">A</strain>
    </source>
</reference>
<dbReference type="EnsemblBacteria" id="ABK78255">
    <property type="protein sequence ID" value="ABK78255"/>
    <property type="gene ID" value="CENSYa_1637"/>
</dbReference>
<evidence type="ECO:0000313" key="2">
    <source>
        <dbReference type="EMBL" id="ABK78255.1"/>
    </source>
</evidence>
<sequence>MIRLGSCIMRGNGATETPCRTCSKRRSIRKARDWQELGCSRTRLPVPGCPATDRPSLTGNARGCGDGPARKPRRTKAWAAISFRLRVFRPFYPKSADS</sequence>
<dbReference type="Proteomes" id="UP000000758">
    <property type="component" value="Chromosome"/>
</dbReference>
<feature type="region of interest" description="Disordered" evidence="1">
    <location>
        <begin position="50"/>
        <end position="72"/>
    </location>
</feature>
<dbReference type="HOGENOM" id="CLU_2327149_0_0_2"/>
<organism evidence="2 3">
    <name type="scientific">Cenarchaeum symbiosum (strain A)</name>
    <dbReference type="NCBI Taxonomy" id="414004"/>
    <lineage>
        <taxon>Archaea</taxon>
        <taxon>Nitrososphaerota</taxon>
        <taxon>Candidatus Cenarchaeales</taxon>
        <taxon>Candidatus Cenarchaeaceae</taxon>
        <taxon>Candidatus Cenarchaeum</taxon>
    </lineage>
</organism>
<accession>A0RY38</accession>
<proteinExistence type="predicted"/>
<evidence type="ECO:0000313" key="3">
    <source>
        <dbReference type="Proteomes" id="UP000000758"/>
    </source>
</evidence>
<dbReference type="STRING" id="414004.CENSYa_1637"/>
<name>A0RY38_CENSY</name>
<evidence type="ECO:0000256" key="1">
    <source>
        <dbReference type="SAM" id="MobiDB-lite"/>
    </source>
</evidence>
<dbReference type="KEGG" id="csy:CENSYa_1637"/>
<dbReference type="AlphaFoldDB" id="A0RY38"/>
<dbReference type="EMBL" id="DP000238">
    <property type="protein sequence ID" value="ABK78255.1"/>
    <property type="molecule type" value="Genomic_DNA"/>
</dbReference>